<proteinExistence type="predicted"/>
<sequence>MIADQLLLFYLTTITTCFPCQPASCRVMLHSDGPLSAPEVETLASPYTTFCRFLPASGPNRFVQPASILRPSHGSTVLGIWANTGALAQLAQRYGLVGIYE</sequence>
<evidence type="ECO:0000313" key="3">
    <source>
        <dbReference type="Proteomes" id="UP001239445"/>
    </source>
</evidence>
<keyword evidence="3" id="KW-1185">Reference proteome</keyword>
<organism evidence="2 3">
    <name type="scientific">Echria macrotheca</name>
    <dbReference type="NCBI Taxonomy" id="438768"/>
    <lineage>
        <taxon>Eukaryota</taxon>
        <taxon>Fungi</taxon>
        <taxon>Dikarya</taxon>
        <taxon>Ascomycota</taxon>
        <taxon>Pezizomycotina</taxon>
        <taxon>Sordariomycetes</taxon>
        <taxon>Sordariomycetidae</taxon>
        <taxon>Sordariales</taxon>
        <taxon>Schizotheciaceae</taxon>
        <taxon>Echria</taxon>
    </lineage>
</organism>
<dbReference type="Proteomes" id="UP001239445">
    <property type="component" value="Unassembled WGS sequence"/>
</dbReference>
<gene>
    <name evidence="2" type="ORF">QBC47DRAFT_76936</name>
</gene>
<feature type="signal peptide" evidence="1">
    <location>
        <begin position="1"/>
        <end position="17"/>
    </location>
</feature>
<comment type="caution">
    <text evidence="2">The sequence shown here is derived from an EMBL/GenBank/DDBJ whole genome shotgun (WGS) entry which is preliminary data.</text>
</comment>
<evidence type="ECO:0000313" key="2">
    <source>
        <dbReference type="EMBL" id="KAK1751834.1"/>
    </source>
</evidence>
<reference evidence="2" key="1">
    <citation type="submission" date="2023-06" db="EMBL/GenBank/DDBJ databases">
        <title>Genome-scale phylogeny and comparative genomics of the fungal order Sordariales.</title>
        <authorList>
            <consortium name="Lawrence Berkeley National Laboratory"/>
            <person name="Hensen N."/>
            <person name="Bonometti L."/>
            <person name="Westerberg I."/>
            <person name="Brannstrom I.O."/>
            <person name="Guillou S."/>
            <person name="Cros-Aarteil S."/>
            <person name="Calhoun S."/>
            <person name="Haridas S."/>
            <person name="Kuo A."/>
            <person name="Mondo S."/>
            <person name="Pangilinan J."/>
            <person name="Riley R."/>
            <person name="Labutti K."/>
            <person name="Andreopoulos B."/>
            <person name="Lipzen A."/>
            <person name="Chen C."/>
            <person name="Yanf M."/>
            <person name="Daum C."/>
            <person name="Ng V."/>
            <person name="Clum A."/>
            <person name="Steindorff A."/>
            <person name="Ohm R."/>
            <person name="Martin F."/>
            <person name="Silar P."/>
            <person name="Natvig D."/>
            <person name="Lalanne C."/>
            <person name="Gautier V."/>
            <person name="Ament-Velasquez S.L."/>
            <person name="Kruys A."/>
            <person name="Hutchinson M.I."/>
            <person name="Powell A.J."/>
            <person name="Barry K."/>
            <person name="Miller A.N."/>
            <person name="Grigoriev I.V."/>
            <person name="Debuchy R."/>
            <person name="Gladieux P."/>
            <person name="Thoren M.H."/>
            <person name="Johannesson H."/>
        </authorList>
    </citation>
    <scope>NUCLEOTIDE SEQUENCE</scope>
    <source>
        <strain evidence="2">PSN4</strain>
    </source>
</reference>
<feature type="chain" id="PRO_5042546116" description="Secreted protein" evidence="1">
    <location>
        <begin position="18"/>
        <end position="101"/>
    </location>
</feature>
<evidence type="ECO:0008006" key="4">
    <source>
        <dbReference type="Google" id="ProtNLM"/>
    </source>
</evidence>
<keyword evidence="1" id="KW-0732">Signal</keyword>
<evidence type="ECO:0000256" key="1">
    <source>
        <dbReference type="SAM" id="SignalP"/>
    </source>
</evidence>
<protein>
    <recommendedName>
        <fullName evidence="4">Secreted protein</fullName>
    </recommendedName>
</protein>
<name>A0AAJ0B6X1_9PEZI</name>
<dbReference type="AlphaFoldDB" id="A0AAJ0B6X1"/>
<accession>A0AAJ0B6X1</accession>
<dbReference type="EMBL" id="MU839841">
    <property type="protein sequence ID" value="KAK1751834.1"/>
    <property type="molecule type" value="Genomic_DNA"/>
</dbReference>